<name>A0A9N9YIU7_9HYPO</name>
<dbReference type="PANTHER" id="PTHR34883">
    <property type="entry name" value="SERINE-RICH PROTEIN, PUTATIVE-RELATED-RELATED"/>
    <property type="match status" value="1"/>
</dbReference>
<sequence>MHYTSLNFIVLAALAAGALCETYRVEVGKDGLRYIPDTIKADKGDIVEFHFNAMHSVIAGDFKKPCTPVTSGGFYSGTLPMGDKSFFSITINNSDPVFFYCGVDDHCQAGMAGVINQGSDTLDEFKNAAKNSANSISPPATFGGTLGNSSSNMTSATMSSPMSTSPMATTTEASTIGNTTTSGLPLSSSSSGHQPGAAGHLTGPIVSVTCLALVVGGIFAL</sequence>
<reference evidence="3" key="1">
    <citation type="submission" date="2021-10" db="EMBL/GenBank/DDBJ databases">
        <authorList>
            <person name="Piombo E."/>
        </authorList>
    </citation>
    <scope>NUCLEOTIDE SEQUENCE</scope>
</reference>
<feature type="region of interest" description="Disordered" evidence="1">
    <location>
        <begin position="139"/>
        <end position="197"/>
    </location>
</feature>
<gene>
    <name evidence="3" type="ORF">CRHIZ90672A_00013864</name>
</gene>
<dbReference type="Proteomes" id="UP000696573">
    <property type="component" value="Unassembled WGS sequence"/>
</dbReference>
<feature type="signal peptide" evidence="2">
    <location>
        <begin position="1"/>
        <end position="20"/>
    </location>
</feature>
<dbReference type="AlphaFoldDB" id="A0A9N9YIU7"/>
<evidence type="ECO:0008006" key="5">
    <source>
        <dbReference type="Google" id="ProtNLM"/>
    </source>
</evidence>
<organism evidence="3 4">
    <name type="scientific">Clonostachys rhizophaga</name>
    <dbReference type="NCBI Taxonomy" id="160324"/>
    <lineage>
        <taxon>Eukaryota</taxon>
        <taxon>Fungi</taxon>
        <taxon>Dikarya</taxon>
        <taxon>Ascomycota</taxon>
        <taxon>Pezizomycotina</taxon>
        <taxon>Sordariomycetes</taxon>
        <taxon>Hypocreomycetidae</taxon>
        <taxon>Hypocreales</taxon>
        <taxon>Bionectriaceae</taxon>
        <taxon>Clonostachys</taxon>
    </lineage>
</organism>
<protein>
    <recommendedName>
        <fullName evidence="5">Extracellular serine-rich protein</fullName>
    </recommendedName>
</protein>
<dbReference type="EMBL" id="CABFNQ020000642">
    <property type="protein sequence ID" value="CAH0020364.1"/>
    <property type="molecule type" value="Genomic_DNA"/>
</dbReference>
<proteinExistence type="predicted"/>
<evidence type="ECO:0000313" key="4">
    <source>
        <dbReference type="Proteomes" id="UP000696573"/>
    </source>
</evidence>
<dbReference type="PANTHER" id="PTHR34883:SF15">
    <property type="entry name" value="EXTRACELLULAR SERINE-RICH PROTEIN"/>
    <property type="match status" value="1"/>
</dbReference>
<feature type="chain" id="PRO_5040493310" description="Extracellular serine-rich protein" evidence="2">
    <location>
        <begin position="21"/>
        <end position="221"/>
    </location>
</feature>
<dbReference type="Gene3D" id="2.60.40.420">
    <property type="entry name" value="Cupredoxins - blue copper proteins"/>
    <property type="match status" value="1"/>
</dbReference>
<dbReference type="SUPFAM" id="SSF49503">
    <property type="entry name" value="Cupredoxins"/>
    <property type="match status" value="1"/>
</dbReference>
<keyword evidence="4" id="KW-1185">Reference proteome</keyword>
<evidence type="ECO:0000313" key="3">
    <source>
        <dbReference type="EMBL" id="CAH0020364.1"/>
    </source>
</evidence>
<evidence type="ECO:0000256" key="1">
    <source>
        <dbReference type="SAM" id="MobiDB-lite"/>
    </source>
</evidence>
<dbReference type="InterPro" id="IPR008972">
    <property type="entry name" value="Cupredoxin"/>
</dbReference>
<accession>A0A9N9YIU7</accession>
<dbReference type="OrthoDB" id="2331100at2759"/>
<comment type="caution">
    <text evidence="3">The sequence shown here is derived from an EMBL/GenBank/DDBJ whole genome shotgun (WGS) entry which is preliminary data.</text>
</comment>
<feature type="compositionally biased region" description="Low complexity" evidence="1">
    <location>
        <begin position="182"/>
        <end position="197"/>
    </location>
</feature>
<dbReference type="InterPro" id="IPR052953">
    <property type="entry name" value="Ser-rich/MCO-related"/>
</dbReference>
<feature type="compositionally biased region" description="Low complexity" evidence="1">
    <location>
        <begin position="148"/>
        <end position="175"/>
    </location>
</feature>
<evidence type="ECO:0000256" key="2">
    <source>
        <dbReference type="SAM" id="SignalP"/>
    </source>
</evidence>
<keyword evidence="2" id="KW-0732">Signal</keyword>
<dbReference type="CDD" id="cd00920">
    <property type="entry name" value="Cupredoxin"/>
    <property type="match status" value="1"/>
</dbReference>